<evidence type="ECO:0000256" key="1">
    <source>
        <dbReference type="ARBA" id="ARBA00009184"/>
    </source>
</evidence>
<dbReference type="Gene3D" id="3.40.50.1000">
    <property type="entry name" value="HAD superfamily/HAD-like"/>
    <property type="match status" value="1"/>
</dbReference>
<dbReference type="KEGG" id="gvi:gll3211"/>
<dbReference type="Pfam" id="PF12710">
    <property type="entry name" value="HAD"/>
    <property type="match status" value="1"/>
</dbReference>
<sequence length="256" mass="28580">MIRLRRSFASRALRGRAVVENHHRLQQKIAAAPGGSAVAAFFDMDQTLVAGNSSILYVQRAMAEERAGMSDLFKTIYYYLLYRFNRLSVDAILKPTLEGIRGRQEAQFADFCRQIALKELLPRVGRQARLVLDWHRERGHRCVLLTAATCYLAQPLAEALGMDAVLSTQLEVAEGLFTGRLHGLGLCYGEGKVKAAQLWAAAVGVELMDSFFYTDSASDLPMLSAVGIPVAVNPDWVLRRLARRKGWLACRWPRQA</sequence>
<dbReference type="InterPro" id="IPR023214">
    <property type="entry name" value="HAD_sf"/>
</dbReference>
<keyword evidence="3" id="KW-0378">Hydrolase</keyword>
<dbReference type="NCBIfam" id="TIGR01488">
    <property type="entry name" value="HAD-SF-IB"/>
    <property type="match status" value="1"/>
</dbReference>
<dbReference type="SUPFAM" id="SSF56784">
    <property type="entry name" value="HAD-like"/>
    <property type="match status" value="1"/>
</dbReference>
<accession>Q7NGF8</accession>
<evidence type="ECO:0000313" key="5">
    <source>
        <dbReference type="EMBL" id="BAC91152.1"/>
    </source>
</evidence>
<evidence type="ECO:0000256" key="2">
    <source>
        <dbReference type="ARBA" id="ARBA00022723"/>
    </source>
</evidence>
<keyword evidence="6" id="KW-1185">Reference proteome</keyword>
<dbReference type="EMBL" id="BA000045">
    <property type="protein sequence ID" value="BAC91152.1"/>
    <property type="molecule type" value="Genomic_DNA"/>
</dbReference>
<dbReference type="HOGENOM" id="CLU_052657_1_1_3"/>
<dbReference type="STRING" id="251221.gene:10760719"/>
<dbReference type="Proteomes" id="UP000000557">
    <property type="component" value="Chromosome"/>
</dbReference>
<dbReference type="PANTHER" id="PTHR43344">
    <property type="entry name" value="PHOSPHOSERINE PHOSPHATASE"/>
    <property type="match status" value="1"/>
</dbReference>
<dbReference type="Gene3D" id="1.20.1440.100">
    <property type="entry name" value="SG protein - dephosphorylation function"/>
    <property type="match status" value="1"/>
</dbReference>
<reference evidence="5 6" key="1">
    <citation type="journal article" date="2003" name="DNA Res.">
        <title>Complete genome structure of Gloeobacter violaceus PCC 7421, a cyanobacterium that lacks thylakoids.</title>
        <authorList>
            <person name="Nakamura Y."/>
            <person name="Kaneko T."/>
            <person name="Sato S."/>
            <person name="Mimuro M."/>
            <person name="Miyashita H."/>
            <person name="Tsuchiya T."/>
            <person name="Sasamoto S."/>
            <person name="Watanabe A."/>
            <person name="Kawashima K."/>
            <person name="Kishida Y."/>
            <person name="Kiyokawa C."/>
            <person name="Kohara M."/>
            <person name="Matsumoto M."/>
            <person name="Matsuno A."/>
            <person name="Nakazaki N."/>
            <person name="Shimpo S."/>
            <person name="Takeuchi C."/>
            <person name="Yamada M."/>
            <person name="Tabata S."/>
        </authorList>
    </citation>
    <scope>NUCLEOTIDE SEQUENCE [LARGE SCALE GENOMIC DNA]</scope>
    <source>
        <strain evidence="6">ATCC 29082 / PCC 7421</strain>
    </source>
</reference>
<dbReference type="InParanoid" id="Q7NGF8"/>
<keyword evidence="4" id="KW-0460">Magnesium</keyword>
<evidence type="ECO:0000313" key="6">
    <source>
        <dbReference type="Proteomes" id="UP000000557"/>
    </source>
</evidence>
<evidence type="ECO:0000256" key="3">
    <source>
        <dbReference type="ARBA" id="ARBA00022801"/>
    </source>
</evidence>
<dbReference type="GO" id="GO:0016787">
    <property type="term" value="F:hydrolase activity"/>
    <property type="evidence" value="ECO:0007669"/>
    <property type="project" value="UniProtKB-KW"/>
</dbReference>
<dbReference type="AlphaFoldDB" id="Q7NGF8"/>
<evidence type="ECO:0000256" key="4">
    <source>
        <dbReference type="ARBA" id="ARBA00022842"/>
    </source>
</evidence>
<protein>
    <submittedName>
        <fullName evidence="5">Gll3211 protein</fullName>
    </submittedName>
</protein>
<dbReference type="eggNOG" id="COG0560">
    <property type="taxonomic scope" value="Bacteria"/>
</dbReference>
<proteinExistence type="inferred from homology"/>
<name>Q7NGF8_GLOVI</name>
<dbReference type="RefSeq" id="WP_011143203.1">
    <property type="nucleotide sequence ID" value="NC_005125.1"/>
</dbReference>
<keyword evidence="2" id="KW-0479">Metal-binding</keyword>
<gene>
    <name evidence="5" type="ordered locus">gll3211</name>
</gene>
<dbReference type="PANTHER" id="PTHR43344:SF13">
    <property type="entry name" value="PHOSPHATASE RV3661-RELATED"/>
    <property type="match status" value="1"/>
</dbReference>
<dbReference type="InterPro" id="IPR006385">
    <property type="entry name" value="HAD_hydro_SerB1"/>
</dbReference>
<dbReference type="OrthoDB" id="9805604at2"/>
<dbReference type="EnsemblBacteria" id="BAC91152">
    <property type="protein sequence ID" value="BAC91152"/>
    <property type="gene ID" value="BAC91152"/>
</dbReference>
<dbReference type="NCBIfam" id="TIGR01490">
    <property type="entry name" value="HAD-SF-IB-hyp1"/>
    <property type="match status" value="1"/>
</dbReference>
<dbReference type="GO" id="GO:0046872">
    <property type="term" value="F:metal ion binding"/>
    <property type="evidence" value="ECO:0007669"/>
    <property type="project" value="UniProtKB-KW"/>
</dbReference>
<dbReference type="InterPro" id="IPR050582">
    <property type="entry name" value="HAD-like_SerB"/>
</dbReference>
<dbReference type="CDD" id="cd02612">
    <property type="entry name" value="HAD_PGPPase"/>
    <property type="match status" value="1"/>
</dbReference>
<comment type="similarity">
    <text evidence="1">Belongs to the HAD-like hydrolase superfamily. SerB family.</text>
</comment>
<reference evidence="5 6" key="2">
    <citation type="journal article" date="2003" name="DNA Res.">
        <title>Complete genome structure of Gloeobacter violaceus PCC 7421, a cyanobacterium that lacks thylakoids (supplement).</title>
        <authorList>
            <person name="Nakamura Y."/>
            <person name="Kaneko T."/>
            <person name="Sato S."/>
            <person name="Mimuro M."/>
            <person name="Miyashita H."/>
            <person name="Tsuchiya T."/>
            <person name="Sasamoto S."/>
            <person name="Watanabe A."/>
            <person name="Kawashima K."/>
            <person name="Kishida Y."/>
            <person name="Kiyokawa C."/>
            <person name="Kohara M."/>
            <person name="Matsumoto M."/>
            <person name="Matsuno A."/>
            <person name="Nakazaki N."/>
            <person name="Shimpo S."/>
            <person name="Takeuchi C."/>
            <person name="Yamada M."/>
            <person name="Tabata S."/>
        </authorList>
    </citation>
    <scope>NUCLEOTIDE SEQUENCE [LARGE SCALE GENOMIC DNA]</scope>
    <source>
        <strain evidence="6">ATCC 29082 / PCC 7421</strain>
    </source>
</reference>
<dbReference type="InterPro" id="IPR036412">
    <property type="entry name" value="HAD-like_sf"/>
</dbReference>
<organism evidence="5 6">
    <name type="scientific">Gloeobacter violaceus (strain ATCC 29082 / PCC 7421)</name>
    <dbReference type="NCBI Taxonomy" id="251221"/>
    <lineage>
        <taxon>Bacteria</taxon>
        <taxon>Bacillati</taxon>
        <taxon>Cyanobacteriota</taxon>
        <taxon>Cyanophyceae</taxon>
        <taxon>Gloeobacterales</taxon>
        <taxon>Gloeobacteraceae</taxon>
        <taxon>Gloeobacter</taxon>
    </lineage>
</organism>